<reference evidence="14 15" key="1">
    <citation type="submission" date="2013-10" db="EMBL/GenBank/DDBJ databases">
        <authorList>
            <consortium name="International Citrus Genome Consortium"/>
            <person name="Jenkins J."/>
            <person name="Schmutz J."/>
            <person name="Prochnik S."/>
            <person name="Rokhsar D."/>
            <person name="Gmitter F."/>
            <person name="Ollitrault P."/>
            <person name="Machado M."/>
            <person name="Talon M."/>
            <person name="Wincker P."/>
            <person name="Jaillon O."/>
            <person name="Morgante M."/>
        </authorList>
    </citation>
    <scope>NUCLEOTIDE SEQUENCE</scope>
    <source>
        <strain evidence="15">cv. Clemenules</strain>
    </source>
</reference>
<keyword evidence="12 13" id="KW-0464">Manganese</keyword>
<sequence>MHGRAAYNRLSNSTFESRVAGLVLAMFATMATIYVASRLWQDAESRTYLVKELDKRTMQNYSVVSVDETLKLIACREQQMRLSAIEMDLAAARQEGFVSGSLSQNDTQHSKKRHLAVIGIITTFGRKKNRDAIREAWMSTGAALRELQDNKGIVVRFVIGRSANRGDSFDTEIDSENSQTNDFIILDDHVEAPEELAKKMKSFFVHAVEKWDAEFYTKVNDDVYVNIGRRGGTNQTGGNLVMENGTFDMLLVTCIPFHVLWHSISQLIGLFFKHMPMMISVPDHGSLGLMLTMWTIRSFAAPHGPQAQESYAQLCDLTCMLVLKTNCIGRGEEGHCFPAFVSNACCREPVKNRRSQRTEV</sequence>
<evidence type="ECO:0000256" key="5">
    <source>
        <dbReference type="ARBA" id="ARBA00022676"/>
    </source>
</evidence>
<evidence type="ECO:0000256" key="4">
    <source>
        <dbReference type="ARBA" id="ARBA00008661"/>
    </source>
</evidence>
<dbReference type="Gramene" id="ESR52654">
    <property type="protein sequence ID" value="ESR52654"/>
    <property type="gene ID" value="CICLE_v10020783mg"/>
</dbReference>
<dbReference type="UniPathway" id="UPA00378"/>
<evidence type="ECO:0000256" key="6">
    <source>
        <dbReference type="ARBA" id="ARBA00022679"/>
    </source>
</evidence>
<name>V4VJ35_CITCL</name>
<evidence type="ECO:0000256" key="10">
    <source>
        <dbReference type="ARBA" id="ARBA00023034"/>
    </source>
</evidence>
<dbReference type="PANTHER" id="PTHR11214:SF348">
    <property type="entry name" value="HEXOSYLTRANSFERASE"/>
    <property type="match status" value="1"/>
</dbReference>
<evidence type="ECO:0000313" key="15">
    <source>
        <dbReference type="Proteomes" id="UP000030687"/>
    </source>
</evidence>
<feature type="transmembrane region" description="Helical" evidence="13">
    <location>
        <begin position="21"/>
        <end position="40"/>
    </location>
</feature>
<evidence type="ECO:0000256" key="12">
    <source>
        <dbReference type="ARBA" id="ARBA00023211"/>
    </source>
</evidence>
<dbReference type="GO" id="GO:0008378">
    <property type="term" value="F:galactosyltransferase activity"/>
    <property type="evidence" value="ECO:0007669"/>
    <property type="project" value="TreeGrafter"/>
</dbReference>
<dbReference type="GO" id="GO:0000139">
    <property type="term" value="C:Golgi membrane"/>
    <property type="evidence" value="ECO:0007669"/>
    <property type="project" value="UniProtKB-SubCell"/>
</dbReference>
<gene>
    <name evidence="14" type="ORF">CICLE_v10020783mg</name>
</gene>
<dbReference type="OMA" id="NACCREP"/>
<keyword evidence="10 13" id="KW-0333">Golgi apparatus</keyword>
<proteinExistence type="inferred from homology"/>
<evidence type="ECO:0000256" key="11">
    <source>
        <dbReference type="ARBA" id="ARBA00023136"/>
    </source>
</evidence>
<comment type="pathway">
    <text evidence="3">Protein modification; protein glycosylation.</text>
</comment>
<dbReference type="InterPro" id="IPR002659">
    <property type="entry name" value="Glyco_trans_31"/>
</dbReference>
<keyword evidence="9 13" id="KW-1133">Transmembrane helix</keyword>
<dbReference type="PANTHER" id="PTHR11214">
    <property type="entry name" value="BETA-1,3-N-ACETYLGLUCOSAMINYLTRANSFERASE"/>
    <property type="match status" value="1"/>
</dbReference>
<dbReference type="EMBL" id="KI536661">
    <property type="protein sequence ID" value="ESR52654.1"/>
    <property type="molecule type" value="Genomic_DNA"/>
</dbReference>
<accession>V4VJ35</accession>
<comment type="subcellular location">
    <subcellularLocation>
        <location evidence="2 13">Golgi apparatus membrane</location>
        <topology evidence="2 13">Single-pass type II membrane protein</topology>
    </subcellularLocation>
</comment>
<dbReference type="OrthoDB" id="1158011at2759"/>
<comment type="similarity">
    <text evidence="4 13">Belongs to the glycosyltransferase 31 family.</text>
</comment>
<keyword evidence="7 13" id="KW-0812">Transmembrane</keyword>
<evidence type="ECO:0000256" key="7">
    <source>
        <dbReference type="ARBA" id="ARBA00022692"/>
    </source>
</evidence>
<organism evidence="14 15">
    <name type="scientific">Citrus clementina</name>
    <name type="common">Clementine</name>
    <name type="synonym">Citrus deliciosa x Citrus sinensis</name>
    <dbReference type="NCBI Taxonomy" id="85681"/>
    <lineage>
        <taxon>Eukaryota</taxon>
        <taxon>Viridiplantae</taxon>
        <taxon>Streptophyta</taxon>
        <taxon>Embryophyta</taxon>
        <taxon>Tracheophyta</taxon>
        <taxon>Spermatophyta</taxon>
        <taxon>Magnoliopsida</taxon>
        <taxon>eudicotyledons</taxon>
        <taxon>Gunneridae</taxon>
        <taxon>Pentapetalae</taxon>
        <taxon>rosids</taxon>
        <taxon>malvids</taxon>
        <taxon>Sapindales</taxon>
        <taxon>Rutaceae</taxon>
        <taxon>Aurantioideae</taxon>
        <taxon>Citrus</taxon>
    </lineage>
</organism>
<dbReference type="eggNOG" id="KOG2288">
    <property type="taxonomic scope" value="Eukaryota"/>
</dbReference>
<evidence type="ECO:0000256" key="2">
    <source>
        <dbReference type="ARBA" id="ARBA00004323"/>
    </source>
</evidence>
<keyword evidence="11 13" id="KW-0472">Membrane</keyword>
<dbReference type="AlphaFoldDB" id="V4VJ35"/>
<dbReference type="EC" id="2.4.1.-" evidence="13"/>
<keyword evidence="15" id="KW-1185">Reference proteome</keyword>
<evidence type="ECO:0000256" key="8">
    <source>
        <dbReference type="ARBA" id="ARBA00022968"/>
    </source>
</evidence>
<evidence type="ECO:0000313" key="14">
    <source>
        <dbReference type="EMBL" id="ESR52654.1"/>
    </source>
</evidence>
<dbReference type="Proteomes" id="UP000030687">
    <property type="component" value="Unassembled WGS sequence"/>
</dbReference>
<dbReference type="Pfam" id="PF01762">
    <property type="entry name" value="Galactosyl_T"/>
    <property type="match status" value="1"/>
</dbReference>
<dbReference type="KEGG" id="cic:CICLE_v10020783mg"/>
<protein>
    <recommendedName>
        <fullName evidence="13">Hexosyltransferase</fullName>
        <ecNumber evidence="13">2.4.1.-</ecNumber>
    </recommendedName>
</protein>
<keyword evidence="5 13" id="KW-0328">Glycosyltransferase</keyword>
<keyword evidence="8 13" id="KW-0735">Signal-anchor</keyword>
<dbReference type="InParanoid" id="V4VJ35"/>
<evidence type="ECO:0000256" key="13">
    <source>
        <dbReference type="RuleBase" id="RU363063"/>
    </source>
</evidence>
<evidence type="ECO:0000256" key="1">
    <source>
        <dbReference type="ARBA" id="ARBA00001936"/>
    </source>
</evidence>
<comment type="cofactor">
    <cofactor evidence="1 13">
        <name>Mn(2+)</name>
        <dbReference type="ChEBI" id="CHEBI:29035"/>
    </cofactor>
</comment>
<keyword evidence="6" id="KW-0808">Transferase</keyword>
<dbReference type="STRING" id="85681.V4VJ35"/>
<evidence type="ECO:0000256" key="3">
    <source>
        <dbReference type="ARBA" id="ARBA00004922"/>
    </source>
</evidence>
<evidence type="ECO:0000256" key="9">
    <source>
        <dbReference type="ARBA" id="ARBA00022989"/>
    </source>
</evidence>